<feature type="transmembrane region" description="Helical" evidence="1">
    <location>
        <begin position="6"/>
        <end position="26"/>
    </location>
</feature>
<feature type="transmembrane region" description="Helical" evidence="1">
    <location>
        <begin position="47"/>
        <end position="69"/>
    </location>
</feature>
<keyword evidence="3" id="KW-1185">Reference proteome</keyword>
<keyword evidence="1" id="KW-0472">Membrane</keyword>
<reference evidence="2" key="1">
    <citation type="journal article" date="2014" name="Int. J. Syst. Evol. Microbiol.">
        <title>Complete genome sequence of Corynebacterium casei LMG S-19264T (=DSM 44701T), isolated from a smear-ripened cheese.</title>
        <authorList>
            <consortium name="US DOE Joint Genome Institute (JGI-PGF)"/>
            <person name="Walter F."/>
            <person name="Albersmeier A."/>
            <person name="Kalinowski J."/>
            <person name="Ruckert C."/>
        </authorList>
    </citation>
    <scope>NUCLEOTIDE SEQUENCE</scope>
    <source>
        <strain evidence="2">CCM 7905</strain>
    </source>
</reference>
<sequence>MEDVIAAIVLLVCAVFVGSVAVLALARKLPRNRFAGVRTPASMSSDDAFAVANRVAGPTTAAAALFLVFGAIASLAFGGWAASGAVLVCVAAALVIAGMGGSMGARAAAALPKPEAAGCGHACTSCSLKDACQPS</sequence>
<dbReference type="AlphaFoldDB" id="A0A917CMU7"/>
<proteinExistence type="predicted"/>
<accession>A0A917CMU7</accession>
<evidence type="ECO:0000313" key="2">
    <source>
        <dbReference type="EMBL" id="GGF91524.1"/>
    </source>
</evidence>
<evidence type="ECO:0000313" key="3">
    <source>
        <dbReference type="Proteomes" id="UP000654257"/>
    </source>
</evidence>
<keyword evidence="1" id="KW-0812">Transmembrane</keyword>
<dbReference type="InterPro" id="IPR025962">
    <property type="entry name" value="SdpI/YhfL"/>
</dbReference>
<keyword evidence="1" id="KW-1133">Transmembrane helix</keyword>
<gene>
    <name evidence="2" type="ORF">GCM10007304_01820</name>
</gene>
<name>A0A917CMU7_9NOCA</name>
<organism evidence="2 3">
    <name type="scientific">Rhodococcoides trifolii</name>
    <dbReference type="NCBI Taxonomy" id="908250"/>
    <lineage>
        <taxon>Bacteria</taxon>
        <taxon>Bacillati</taxon>
        <taxon>Actinomycetota</taxon>
        <taxon>Actinomycetes</taxon>
        <taxon>Mycobacteriales</taxon>
        <taxon>Nocardiaceae</taxon>
        <taxon>Rhodococcoides</taxon>
    </lineage>
</organism>
<reference evidence="2" key="2">
    <citation type="submission" date="2020-09" db="EMBL/GenBank/DDBJ databases">
        <authorList>
            <person name="Sun Q."/>
            <person name="Sedlacek I."/>
        </authorList>
    </citation>
    <scope>NUCLEOTIDE SEQUENCE</scope>
    <source>
        <strain evidence="2">CCM 7905</strain>
    </source>
</reference>
<feature type="transmembrane region" description="Helical" evidence="1">
    <location>
        <begin position="75"/>
        <end position="97"/>
    </location>
</feature>
<comment type="caution">
    <text evidence="2">The sequence shown here is derived from an EMBL/GenBank/DDBJ whole genome shotgun (WGS) entry which is preliminary data.</text>
</comment>
<dbReference type="EMBL" id="BMCU01000001">
    <property type="protein sequence ID" value="GGF91524.1"/>
    <property type="molecule type" value="Genomic_DNA"/>
</dbReference>
<evidence type="ECO:0008006" key="4">
    <source>
        <dbReference type="Google" id="ProtNLM"/>
    </source>
</evidence>
<evidence type="ECO:0000256" key="1">
    <source>
        <dbReference type="SAM" id="Phobius"/>
    </source>
</evidence>
<dbReference type="Proteomes" id="UP000654257">
    <property type="component" value="Unassembled WGS sequence"/>
</dbReference>
<protein>
    <recommendedName>
        <fullName evidence="4">SdpI family protein</fullName>
    </recommendedName>
</protein>
<dbReference type="Pfam" id="PF13630">
    <property type="entry name" value="SdpI"/>
    <property type="match status" value="1"/>
</dbReference>